<dbReference type="RefSeq" id="WP_014798275.1">
    <property type="nucleotide sequence ID" value="NC_018018.1"/>
</dbReference>
<evidence type="ECO:0000313" key="2">
    <source>
        <dbReference type="Proteomes" id="UP000006054"/>
    </source>
</evidence>
<keyword evidence="2" id="KW-1185">Reference proteome</keyword>
<accession>I4ALK3</accession>
<dbReference type="KEGG" id="fli:Fleli_2473"/>
<name>I4ALK3_BERLS</name>
<evidence type="ECO:0000313" key="1">
    <source>
        <dbReference type="EMBL" id="AFM04838.1"/>
    </source>
</evidence>
<reference evidence="2" key="1">
    <citation type="submission" date="2012-06" db="EMBL/GenBank/DDBJ databases">
        <title>The complete genome of Flexibacter litoralis DSM 6794.</title>
        <authorList>
            <person name="Lucas S."/>
            <person name="Copeland A."/>
            <person name="Lapidus A."/>
            <person name="Glavina del Rio T."/>
            <person name="Dalin E."/>
            <person name="Tice H."/>
            <person name="Bruce D."/>
            <person name="Goodwin L."/>
            <person name="Pitluck S."/>
            <person name="Peters L."/>
            <person name="Ovchinnikova G."/>
            <person name="Lu M."/>
            <person name="Kyrpides N."/>
            <person name="Mavromatis K."/>
            <person name="Ivanova N."/>
            <person name="Brettin T."/>
            <person name="Detter J.C."/>
            <person name="Han C."/>
            <person name="Larimer F."/>
            <person name="Land M."/>
            <person name="Hauser L."/>
            <person name="Markowitz V."/>
            <person name="Cheng J.-F."/>
            <person name="Hugenholtz P."/>
            <person name="Woyke T."/>
            <person name="Wu D."/>
            <person name="Spring S."/>
            <person name="Lang E."/>
            <person name="Kopitz M."/>
            <person name="Brambilla E."/>
            <person name="Klenk H.-P."/>
            <person name="Eisen J.A."/>
        </authorList>
    </citation>
    <scope>NUCLEOTIDE SEQUENCE [LARGE SCALE GENOMIC DNA]</scope>
    <source>
        <strain evidence="2">ATCC 23117 / DSM 6794 / NBRC 15988 / NCIMB 1366 / Sio-4</strain>
    </source>
</reference>
<protein>
    <recommendedName>
        <fullName evidence="3">Lipoprotein</fullName>
    </recommendedName>
</protein>
<sequence precursor="true">MRKIILFLLTSIIFISSCNKIKSKAKETIKQGGKTVGETASDFFEGVSEGIEKNLKSEIVLSQSLDKKGLEIGSYSVENQGIGNNDNKLILYLIFNKNFDDTLLVKVFNKNNLEVGRTKLAIQNEANNAKHYNFVFDKRTHIDSKSKITLE</sequence>
<dbReference type="HOGENOM" id="CLU_1616008_0_0_10"/>
<evidence type="ECO:0008006" key="3">
    <source>
        <dbReference type="Google" id="ProtNLM"/>
    </source>
</evidence>
<dbReference type="Proteomes" id="UP000006054">
    <property type="component" value="Chromosome"/>
</dbReference>
<dbReference type="PROSITE" id="PS51257">
    <property type="entry name" value="PROKAR_LIPOPROTEIN"/>
    <property type="match status" value="1"/>
</dbReference>
<dbReference type="eggNOG" id="ENOG5032SCX">
    <property type="taxonomic scope" value="Bacteria"/>
</dbReference>
<dbReference type="OrthoDB" id="9179901at2"/>
<gene>
    <name evidence="1" type="ordered locus">Fleli_2473</name>
</gene>
<proteinExistence type="predicted"/>
<dbReference type="STRING" id="880071.Fleli_2473"/>
<organism evidence="1 2">
    <name type="scientific">Bernardetia litoralis (strain ATCC 23117 / DSM 6794 / NBRC 15988 / NCIMB 1366 / Fx l1 / Sio-4)</name>
    <name type="common">Flexibacter litoralis</name>
    <dbReference type="NCBI Taxonomy" id="880071"/>
    <lineage>
        <taxon>Bacteria</taxon>
        <taxon>Pseudomonadati</taxon>
        <taxon>Bacteroidota</taxon>
        <taxon>Cytophagia</taxon>
        <taxon>Cytophagales</taxon>
        <taxon>Bernardetiaceae</taxon>
        <taxon>Bernardetia</taxon>
    </lineage>
</organism>
<dbReference type="EMBL" id="CP003345">
    <property type="protein sequence ID" value="AFM04838.1"/>
    <property type="molecule type" value="Genomic_DNA"/>
</dbReference>
<dbReference type="AlphaFoldDB" id="I4ALK3"/>